<keyword evidence="4" id="KW-1185">Reference proteome</keyword>
<dbReference type="Proteomes" id="UP001157914">
    <property type="component" value="Unassembled WGS sequence"/>
</dbReference>
<protein>
    <submittedName>
        <fullName evidence="3">Diguanylate cyclase (GGDEF) domain-containing protein</fullName>
    </submittedName>
</protein>
<dbReference type="PROSITE" id="PS50887">
    <property type="entry name" value="GGDEF"/>
    <property type="match status" value="1"/>
</dbReference>
<dbReference type="RefSeq" id="WP_155194727.1">
    <property type="nucleotide sequence ID" value="NZ_BAAAEA010000003.1"/>
</dbReference>
<comment type="caution">
    <text evidence="3">The sequence shown here is derived from an EMBL/GenBank/DDBJ whole genome shotgun (WGS) entry which is preliminary data.</text>
</comment>
<dbReference type="InterPro" id="IPR029787">
    <property type="entry name" value="Nucleotide_cyclase"/>
</dbReference>
<dbReference type="Pfam" id="PF00990">
    <property type="entry name" value="GGDEF"/>
    <property type="match status" value="1"/>
</dbReference>
<reference evidence="3 4" key="1">
    <citation type="submission" date="2017-05" db="EMBL/GenBank/DDBJ databases">
        <authorList>
            <person name="Varghese N."/>
            <person name="Submissions S."/>
        </authorList>
    </citation>
    <scope>NUCLEOTIDE SEQUENCE [LARGE SCALE GENOMIC DNA]</scope>
    <source>
        <strain evidence="3 4">DSM 15949</strain>
    </source>
</reference>
<dbReference type="CDD" id="cd01949">
    <property type="entry name" value="GGDEF"/>
    <property type="match status" value="1"/>
</dbReference>
<feature type="transmembrane region" description="Helical" evidence="1">
    <location>
        <begin position="12"/>
        <end position="32"/>
    </location>
</feature>
<dbReference type="PANTHER" id="PTHR46663:SF2">
    <property type="entry name" value="GGDEF DOMAIN-CONTAINING PROTEIN"/>
    <property type="match status" value="1"/>
</dbReference>
<dbReference type="EMBL" id="FXTT01000002">
    <property type="protein sequence ID" value="SMP16163.1"/>
    <property type="molecule type" value="Genomic_DNA"/>
</dbReference>
<dbReference type="InterPro" id="IPR000160">
    <property type="entry name" value="GGDEF_dom"/>
</dbReference>
<feature type="domain" description="GGDEF" evidence="2">
    <location>
        <begin position="263"/>
        <end position="395"/>
    </location>
</feature>
<evidence type="ECO:0000313" key="3">
    <source>
        <dbReference type="EMBL" id="SMP16163.1"/>
    </source>
</evidence>
<accession>A0ABY1NR65</accession>
<dbReference type="InterPro" id="IPR052163">
    <property type="entry name" value="DGC-Regulatory_Protein"/>
</dbReference>
<name>A0ABY1NR65_9HYPH</name>
<evidence type="ECO:0000259" key="2">
    <source>
        <dbReference type="PROSITE" id="PS50887"/>
    </source>
</evidence>
<dbReference type="NCBIfam" id="TIGR00254">
    <property type="entry name" value="GGDEF"/>
    <property type="match status" value="1"/>
</dbReference>
<sequence length="410" mass="45615">MGWRQFFDRHRYSVLSAAAGTLALVGIVWIALDTLIDWQVQAAIKRNAETRAKAWVQNFLETTPSAIDLIQTGQGNMDDISRLEDSFALVNIIRFELFNETGKQTFLSNVSLDRPGDVSGHTNALAIQAFETGMPVIIVHHDDNDEYVTSDPATPETYIEAYIPAITSAGDKVGTIELYVDASAFEEALETTFQQVSLYLVFGTVLVLLLPITAFVRRTQQLMQNDKRMLELTRYDQLTGVLNRNTVTQMLDQVFADDRRKRSGLGILFVDVDHFKQVNDQYGHACGDKLLQHIAGILQASIREGSDTVARYGGDEFVILCRDISSDDFRTLFNRVMEGAKTPCTHAGQSYVPSLSVGAYLAGSGDDQKTALHRADLAVYAAKRQGRGRVVEYGKELEGMFKQETEQHSA</sequence>
<dbReference type="SMART" id="SM00267">
    <property type="entry name" value="GGDEF"/>
    <property type="match status" value="1"/>
</dbReference>
<dbReference type="Gene3D" id="3.30.70.270">
    <property type="match status" value="1"/>
</dbReference>
<dbReference type="InterPro" id="IPR043128">
    <property type="entry name" value="Rev_trsase/Diguanyl_cyclase"/>
</dbReference>
<dbReference type="SUPFAM" id="SSF55073">
    <property type="entry name" value="Nucleotide cyclase"/>
    <property type="match status" value="1"/>
</dbReference>
<feature type="transmembrane region" description="Helical" evidence="1">
    <location>
        <begin position="196"/>
        <end position="216"/>
    </location>
</feature>
<proteinExistence type="predicted"/>
<organism evidence="3 4">
    <name type="scientific">Roseibium denhamense</name>
    <dbReference type="NCBI Taxonomy" id="76305"/>
    <lineage>
        <taxon>Bacteria</taxon>
        <taxon>Pseudomonadati</taxon>
        <taxon>Pseudomonadota</taxon>
        <taxon>Alphaproteobacteria</taxon>
        <taxon>Hyphomicrobiales</taxon>
        <taxon>Stappiaceae</taxon>
        <taxon>Roseibium</taxon>
    </lineage>
</organism>
<keyword evidence="1" id="KW-1133">Transmembrane helix</keyword>
<evidence type="ECO:0000256" key="1">
    <source>
        <dbReference type="SAM" id="Phobius"/>
    </source>
</evidence>
<dbReference type="PANTHER" id="PTHR46663">
    <property type="entry name" value="DIGUANYLATE CYCLASE DGCT-RELATED"/>
    <property type="match status" value="1"/>
</dbReference>
<keyword evidence="1" id="KW-0472">Membrane</keyword>
<gene>
    <name evidence="3" type="ORF">SAMN06265374_1680</name>
</gene>
<evidence type="ECO:0000313" key="4">
    <source>
        <dbReference type="Proteomes" id="UP001157914"/>
    </source>
</evidence>
<keyword evidence="1" id="KW-0812">Transmembrane</keyword>